<feature type="domain" description="Insecticide toxin TcdB middle/C-terminal" evidence="4">
    <location>
        <begin position="871"/>
        <end position="1018"/>
    </location>
</feature>
<dbReference type="InterPro" id="IPR028994">
    <property type="entry name" value="Integrin_alpha_N"/>
</dbReference>
<evidence type="ECO:0000313" key="6">
    <source>
        <dbReference type="EMBL" id="PHH40424.1"/>
    </source>
</evidence>
<proteinExistence type="predicted"/>
<dbReference type="Pfam" id="PF03534">
    <property type="entry name" value="SpvB"/>
    <property type="match status" value="1"/>
</dbReference>
<evidence type="ECO:0000256" key="3">
    <source>
        <dbReference type="ARBA" id="ARBA00023026"/>
    </source>
</evidence>
<dbReference type="PRINTS" id="PR01341">
    <property type="entry name" value="SALSPVBPROT"/>
</dbReference>
<dbReference type="Proteomes" id="UP000222460">
    <property type="component" value="Unassembled WGS sequence"/>
</dbReference>
<evidence type="ECO:0000313" key="7">
    <source>
        <dbReference type="Proteomes" id="UP000222460"/>
    </source>
</evidence>
<dbReference type="InterPro" id="IPR022044">
    <property type="entry name" value="TcdB_toxin_mid/C"/>
</dbReference>
<evidence type="ECO:0000259" key="5">
    <source>
        <dbReference type="Pfam" id="PF12256"/>
    </source>
</evidence>
<keyword evidence="3" id="KW-0843">Virulence</keyword>
<organism evidence="6 7">
    <name type="scientific">Pseudomonas putida</name>
    <name type="common">Arthrobacter siderocapsulatus</name>
    <dbReference type="NCBI Taxonomy" id="303"/>
    <lineage>
        <taxon>Bacteria</taxon>
        <taxon>Pseudomonadati</taxon>
        <taxon>Pseudomonadota</taxon>
        <taxon>Gammaproteobacteria</taxon>
        <taxon>Pseudomonadales</taxon>
        <taxon>Pseudomonadaceae</taxon>
        <taxon>Pseudomonas</taxon>
    </lineage>
</organism>
<gene>
    <name evidence="6" type="ORF">CRX57_09655</name>
</gene>
<dbReference type="InterPro" id="IPR003284">
    <property type="entry name" value="Sal_SpvB"/>
</dbReference>
<evidence type="ECO:0000259" key="4">
    <source>
        <dbReference type="Pfam" id="PF12255"/>
    </source>
</evidence>
<protein>
    <submittedName>
        <fullName evidence="6">Toxin</fullName>
    </submittedName>
</protein>
<dbReference type="RefSeq" id="WP_098965305.1">
    <property type="nucleotide sequence ID" value="NZ_PDKZ01000002.1"/>
</dbReference>
<dbReference type="Pfam" id="PF12255">
    <property type="entry name" value="TcdB_toxin_midC"/>
    <property type="match status" value="1"/>
</dbReference>
<feature type="domain" description="Insecticide toxin TcdB middle/N-terminal" evidence="5">
    <location>
        <begin position="658"/>
        <end position="822"/>
    </location>
</feature>
<sequence>MADQELSIITPSIASSASITTIGKSWGAVGATGAASFELPLPLSAGRGWDPQLSLTYSSQAGNGPFGVGWNLGIGQISRRTQKGVPRYSDLDEIIGDDGEVWHPELNSDGTPKSRPEDSYNAISVGAHHVVRFWPRVERDFTLRERWQPVTADGKPEGPPFWLIHGADGSLQVYGKTSASRRADPDDPLRVGSWLLCESMNPQGEHICFDYLADDQDPDPTHDYRAQRYLRAIFYGNVTASQHLYSWTVEDPAELDWHFHLLFDYGERTRSLTEAPVYGGDSLAVWDKRRDPFSTFGQGFELGTRRLCRQILMFHNFSRPAGEDPLLVRRLLLEYPSPADPWTYNRITAAHYQAFDASGALETTPPVEFDYSPFEINKTPSRMFAEDTMPGLEDGQFYQCVDLYGEGVPGFLCRYDQCWYYREPLRATSGSDAITYASWTELEQIPVARHDAAQQFLLDLTGNGRLDWIAALPGSSGYRTLNADRSWAPFIAFTGMPLEFFHTLSQLGDLGGNGLNSLAMIGPRAVRLYANQREQGFSGAEDVPRKDDEDSLPLFGNAPTELVFLGNMLGSDMSELCRIRYNEIKCWPNLGHGKFGEGRVISALPFRYDQFNAEHIRIADIDGSGAPALLCLKPSGFEIYLNRGGNGLEQTPVFVPWPEGVSYDRLCQVSFADLQGLGCASLILTVPHMNPEHWRYDFVAAKPYLLTATNNNMGCATQVVYRSSAQEWLDEKQQWLTDHPDETPVCHLPFALQVVARQRQLDEITGNCLTQSCFYREGVYDSIEREFRGFGYREQTDSESATGDDELGFTAPVRVCTWYLTGQAMDRPRHGYFDGDSGAVDLRPTVFSRYHDSDECDEPVTPDDEDVRYKIARALVGAVARIETWTATDEPANARLYAVEEFRYLVRDVRPANLREPASVLLVQTLEKISYQYDGFIDDPLCRHEVLLASSEYGHATHSLTISYARRRLPGDPPPFSDPDEQQWWRDAHDMAQRFFYLNETRARAIDLKDCQQWRLGLPSQQRSNALMLPKGDLPSGLNPQQMTWDLLKEHVRSPEWNALRVLTGQTVQRYINKEDGSLLPDGSAQFEALKGPLEMASFDKTALAAYDILPPPFDILQELANIGYTLMALLFEDTAVNADAESLWSAHYNYAKYADAKGFFRVLEYRETLSHGWTKAQYDEYHLLIISVELPDGCITRCEYDYCALAPWCIIDANENIQEALYEPSGQPLATSFHGTENGIAAGFRPLSEYLRPADPRPDAAIADPQAAVQKAASTLRKDLFSWMGQLPAAVNATPQLLEQWLASGDVLPSLHIRASARRRLAQLTSPTPAEQALRELISTVARKPVHSVALSADRYPNDPIAALVQIIISYVDGFGRALQTLQRVEPGIACAVAADGSLIVDRGQLREEHADPRWRVSARVEYNNKGLAVRQFRPFFADTHGYVNDQSLRRYGYFDQLFYDPLGRLVKLINAKGYFSRETYHPWYQASEDFNDTDESAVPESTSPWTLH</sequence>
<evidence type="ECO:0000256" key="2">
    <source>
        <dbReference type="ARBA" id="ARBA00022525"/>
    </source>
</evidence>
<accession>A0A2C5W9I9</accession>
<name>A0A2C5W9I9_PSEPU</name>
<comment type="caution">
    <text evidence="6">The sequence shown here is derived from an EMBL/GenBank/DDBJ whole genome shotgun (WGS) entry which is preliminary data.</text>
</comment>
<comment type="subcellular location">
    <subcellularLocation>
        <location evidence="1">Secreted</location>
    </subcellularLocation>
</comment>
<dbReference type="SUPFAM" id="SSF69318">
    <property type="entry name" value="Integrin alpha N-terminal domain"/>
    <property type="match status" value="1"/>
</dbReference>
<reference evidence="7" key="1">
    <citation type="submission" date="2017-10" db="EMBL/GenBank/DDBJ databases">
        <title>FDA dAtabase for Regulatory Grade micrObial Sequences (FDA-ARGOS): Supporting development and validation of Infectious Disease Dx tests.</title>
        <authorList>
            <person name="Goldberg B."/>
            <person name="Campos J."/>
            <person name="Tallon L."/>
            <person name="Sadzewicz L."/>
            <person name="Ott S."/>
            <person name="Zhao X."/>
            <person name="Nagaraj S."/>
            <person name="Vavikolanu K."/>
            <person name="Aluvathingal J."/>
            <person name="Nadendla S."/>
            <person name="Geyer C."/>
            <person name="Sichtig H."/>
        </authorList>
    </citation>
    <scope>NUCLEOTIDE SEQUENCE [LARGE SCALE GENOMIC DNA]</scope>
    <source>
        <strain evidence="7">FDAARGOS_376</strain>
    </source>
</reference>
<keyword evidence="2" id="KW-0964">Secreted</keyword>
<dbReference type="EMBL" id="PDKZ01000002">
    <property type="protein sequence ID" value="PHH40424.1"/>
    <property type="molecule type" value="Genomic_DNA"/>
</dbReference>
<dbReference type="InterPro" id="IPR022045">
    <property type="entry name" value="TcdB_toxin_mid/N"/>
</dbReference>
<dbReference type="GO" id="GO:0005576">
    <property type="term" value="C:extracellular region"/>
    <property type="evidence" value="ECO:0007669"/>
    <property type="project" value="UniProtKB-SubCell"/>
</dbReference>
<dbReference type="Pfam" id="PF12256">
    <property type="entry name" value="TcdB_toxin_midN"/>
    <property type="match status" value="1"/>
</dbReference>
<evidence type="ECO:0000256" key="1">
    <source>
        <dbReference type="ARBA" id="ARBA00004613"/>
    </source>
</evidence>
<dbReference type="GO" id="GO:0005737">
    <property type="term" value="C:cytoplasm"/>
    <property type="evidence" value="ECO:0007669"/>
    <property type="project" value="InterPro"/>
</dbReference>